<dbReference type="OrthoDB" id="1752183at2759"/>
<dbReference type="GeneID" id="108986934"/>
<keyword evidence="1" id="KW-1185">Reference proteome</keyword>
<dbReference type="Gramene" id="Jr08_14350_p1">
    <property type="protein sequence ID" value="cds.Jr08_14350_p1"/>
    <property type="gene ID" value="Jr08_14350"/>
</dbReference>
<dbReference type="PROSITE" id="PS50879">
    <property type="entry name" value="RNASE_H_1"/>
    <property type="match status" value="1"/>
</dbReference>
<dbReference type="InterPro" id="IPR002156">
    <property type="entry name" value="RNaseH_domain"/>
</dbReference>
<dbReference type="SUPFAM" id="SSF53098">
    <property type="entry name" value="Ribonuclease H-like"/>
    <property type="match status" value="1"/>
</dbReference>
<dbReference type="CDD" id="cd06222">
    <property type="entry name" value="RNase_H_like"/>
    <property type="match status" value="1"/>
</dbReference>
<reference evidence="2" key="1">
    <citation type="submission" date="2025-08" db="UniProtKB">
        <authorList>
            <consortium name="RefSeq"/>
        </authorList>
    </citation>
    <scope>IDENTIFICATION</scope>
    <source>
        <tissue evidence="2">Leaves</tissue>
    </source>
</reference>
<dbReference type="InterPro" id="IPR036397">
    <property type="entry name" value="RNaseH_sf"/>
</dbReference>
<organism evidence="1 2">
    <name type="scientific">Juglans regia</name>
    <name type="common">English walnut</name>
    <dbReference type="NCBI Taxonomy" id="51240"/>
    <lineage>
        <taxon>Eukaryota</taxon>
        <taxon>Viridiplantae</taxon>
        <taxon>Streptophyta</taxon>
        <taxon>Embryophyta</taxon>
        <taxon>Tracheophyta</taxon>
        <taxon>Spermatophyta</taxon>
        <taxon>Magnoliopsida</taxon>
        <taxon>eudicotyledons</taxon>
        <taxon>Gunneridae</taxon>
        <taxon>Pentapetalae</taxon>
        <taxon>rosids</taxon>
        <taxon>fabids</taxon>
        <taxon>Fagales</taxon>
        <taxon>Juglandaceae</taxon>
        <taxon>Juglans</taxon>
    </lineage>
</organism>
<evidence type="ECO:0000313" key="1">
    <source>
        <dbReference type="Proteomes" id="UP000235220"/>
    </source>
</evidence>
<dbReference type="RefSeq" id="XP_018815293.1">
    <property type="nucleotide sequence ID" value="XM_018959748.1"/>
</dbReference>
<protein>
    <submittedName>
        <fullName evidence="2">Uncharacterized protein LOC108986934</fullName>
    </submittedName>
</protein>
<proteinExistence type="predicted"/>
<dbReference type="GO" id="GO:0004523">
    <property type="term" value="F:RNA-DNA hybrid ribonuclease activity"/>
    <property type="evidence" value="ECO:0007669"/>
    <property type="project" value="InterPro"/>
</dbReference>
<dbReference type="Proteomes" id="UP000235220">
    <property type="component" value="Chromosome 8"/>
</dbReference>
<dbReference type="GO" id="GO:0003676">
    <property type="term" value="F:nucleic acid binding"/>
    <property type="evidence" value="ECO:0007669"/>
    <property type="project" value="InterPro"/>
</dbReference>
<dbReference type="InterPro" id="IPR044730">
    <property type="entry name" value="RNase_H-like_dom_plant"/>
</dbReference>
<accession>A0A2I4E7B4</accession>
<dbReference type="InterPro" id="IPR026960">
    <property type="entry name" value="RVT-Znf"/>
</dbReference>
<gene>
    <name evidence="2" type="primary">LOC108986934</name>
</gene>
<evidence type="ECO:0000313" key="2">
    <source>
        <dbReference type="RefSeq" id="XP_018815293.1"/>
    </source>
</evidence>
<dbReference type="PANTHER" id="PTHR47723:SF19">
    <property type="entry name" value="POLYNUCLEOTIDYL TRANSFERASE, RIBONUCLEASE H-LIKE SUPERFAMILY PROTEIN"/>
    <property type="match status" value="1"/>
</dbReference>
<dbReference type="InterPro" id="IPR053151">
    <property type="entry name" value="RNase_H-like"/>
</dbReference>
<dbReference type="KEGG" id="jre:108986934"/>
<name>A0A2I4E7B4_JUGRE</name>
<dbReference type="Pfam" id="PF13966">
    <property type="entry name" value="zf-RVT"/>
    <property type="match status" value="1"/>
</dbReference>
<dbReference type="PANTHER" id="PTHR47723">
    <property type="entry name" value="OS05G0353850 PROTEIN"/>
    <property type="match status" value="1"/>
</dbReference>
<sequence>MENIKVLVRGGNASFWFDKWLASGVLSVSVGAVHNSKLCIKDGWINNSRNSDRLLELVGSELTEEILQNVPTGKSGQDMYIWKPALDGSFSIGTAWEAMRGKSLNTLYHDCFWHNMLPKSISMCLWKVWFNCLAVDDRVQSKGIYLASSCDCCAQKATETINDDRVQSKCCDGSPVYASDALENQSYGLGFKFQIERPRTGAKEVKIVTWSKPPSGWVNLNCDGSCRGNLGNSGGGGIIRDSYSVVKAVFSTHFGNGTNNSAELKAIVEGILLCKQFHFFNIIIESDSRIVVDWLWKGRCTLWYLWDLWDDLNGELIG</sequence>
<dbReference type="Pfam" id="PF13456">
    <property type="entry name" value="RVT_3"/>
    <property type="match status" value="1"/>
</dbReference>
<dbReference type="Gene3D" id="3.30.420.10">
    <property type="entry name" value="Ribonuclease H-like superfamily/Ribonuclease H"/>
    <property type="match status" value="1"/>
</dbReference>
<dbReference type="InterPro" id="IPR012337">
    <property type="entry name" value="RNaseH-like_sf"/>
</dbReference>
<dbReference type="AlphaFoldDB" id="A0A2I4E7B4"/>